<evidence type="ECO:0000256" key="2">
    <source>
        <dbReference type="PROSITE-ProRule" id="PRU00124"/>
    </source>
</evidence>
<dbReference type="InterPro" id="IPR002172">
    <property type="entry name" value="LDrepeatLR_classA_rpt"/>
</dbReference>
<organism evidence="3 4">
    <name type="scientific">Diploptera punctata</name>
    <name type="common">Pacific beetle cockroach</name>
    <dbReference type="NCBI Taxonomy" id="6984"/>
    <lineage>
        <taxon>Eukaryota</taxon>
        <taxon>Metazoa</taxon>
        <taxon>Ecdysozoa</taxon>
        <taxon>Arthropoda</taxon>
        <taxon>Hexapoda</taxon>
        <taxon>Insecta</taxon>
        <taxon>Pterygota</taxon>
        <taxon>Neoptera</taxon>
        <taxon>Polyneoptera</taxon>
        <taxon>Dictyoptera</taxon>
        <taxon>Blattodea</taxon>
        <taxon>Blaberoidea</taxon>
        <taxon>Blaberidae</taxon>
        <taxon>Diplopterinae</taxon>
        <taxon>Diploptera</taxon>
    </lineage>
</organism>
<gene>
    <name evidence="3" type="ORF">L9F63_002080</name>
</gene>
<reference evidence="3" key="1">
    <citation type="journal article" date="2023" name="IScience">
        <title>Live-bearing cockroach genome reveals convergent evolutionary mechanisms linked to viviparity in insects and beyond.</title>
        <authorList>
            <person name="Fouks B."/>
            <person name="Harrison M.C."/>
            <person name="Mikhailova A.A."/>
            <person name="Marchal E."/>
            <person name="English S."/>
            <person name="Carruthers M."/>
            <person name="Jennings E.C."/>
            <person name="Chiamaka E.L."/>
            <person name="Frigard R.A."/>
            <person name="Pippel M."/>
            <person name="Attardo G.M."/>
            <person name="Benoit J.B."/>
            <person name="Bornberg-Bauer E."/>
            <person name="Tobe S.S."/>
        </authorList>
    </citation>
    <scope>NUCLEOTIDE SEQUENCE</scope>
    <source>
        <strain evidence="3">Stay&amp;Tobe</strain>
    </source>
</reference>
<dbReference type="Pfam" id="PF00057">
    <property type="entry name" value="Ldl_recept_a"/>
    <property type="match status" value="1"/>
</dbReference>
<comment type="caution">
    <text evidence="3">The sequence shown here is derived from an EMBL/GenBank/DDBJ whole genome shotgun (WGS) entry which is preliminary data.</text>
</comment>
<dbReference type="Gene3D" id="4.10.400.10">
    <property type="entry name" value="Low-density Lipoprotein Receptor"/>
    <property type="match status" value="1"/>
</dbReference>
<dbReference type="EMBL" id="JASPKZ010003869">
    <property type="protein sequence ID" value="KAJ9591383.1"/>
    <property type="molecule type" value="Genomic_DNA"/>
</dbReference>
<reference evidence="3" key="2">
    <citation type="submission" date="2023-05" db="EMBL/GenBank/DDBJ databases">
        <authorList>
            <person name="Fouks B."/>
        </authorList>
    </citation>
    <scope>NUCLEOTIDE SEQUENCE</scope>
    <source>
        <strain evidence="3">Stay&amp;Tobe</strain>
        <tissue evidence="3">Testes</tissue>
    </source>
</reference>
<proteinExistence type="predicted"/>
<feature type="non-terminal residue" evidence="3">
    <location>
        <position position="62"/>
    </location>
</feature>
<feature type="disulfide bond" evidence="2">
    <location>
        <begin position="33"/>
        <end position="51"/>
    </location>
</feature>
<evidence type="ECO:0000256" key="1">
    <source>
        <dbReference type="ARBA" id="ARBA00023157"/>
    </source>
</evidence>
<keyword evidence="4" id="KW-1185">Reference proteome</keyword>
<evidence type="ECO:0000313" key="3">
    <source>
        <dbReference type="EMBL" id="KAJ9591383.1"/>
    </source>
</evidence>
<dbReference type="PROSITE" id="PS50068">
    <property type="entry name" value="LDLRA_2"/>
    <property type="match status" value="1"/>
</dbReference>
<evidence type="ECO:0000313" key="4">
    <source>
        <dbReference type="Proteomes" id="UP001233999"/>
    </source>
</evidence>
<feature type="non-terminal residue" evidence="3">
    <location>
        <position position="1"/>
    </location>
</feature>
<keyword evidence="1 2" id="KW-1015">Disulfide bond</keyword>
<dbReference type="InterPro" id="IPR036055">
    <property type="entry name" value="LDL_receptor-like_sf"/>
</dbReference>
<protein>
    <submittedName>
        <fullName evidence="3">Uncharacterized protein</fullName>
    </submittedName>
</protein>
<accession>A0AAD8A4N3</accession>
<sequence>AINPVLGNEVIEGAVTGRSVQVACNSSREVFHCDKTSCISTPSLCNGIPDCHDGRDETVAQC</sequence>
<dbReference type="CDD" id="cd00112">
    <property type="entry name" value="LDLa"/>
    <property type="match status" value="1"/>
</dbReference>
<dbReference type="SUPFAM" id="SSF57424">
    <property type="entry name" value="LDL receptor-like module"/>
    <property type="match status" value="1"/>
</dbReference>
<comment type="caution">
    <text evidence="2">Lacks conserved residue(s) required for the propagation of feature annotation.</text>
</comment>
<name>A0AAD8A4N3_DIPPU</name>
<dbReference type="AlphaFoldDB" id="A0AAD8A4N3"/>
<dbReference type="Proteomes" id="UP001233999">
    <property type="component" value="Unassembled WGS sequence"/>
</dbReference>